<gene>
    <name evidence="2" type="ORF">TRL7639_01223</name>
</gene>
<keyword evidence="3" id="KW-1185">Reference proteome</keyword>
<dbReference type="AlphaFoldDB" id="A0A1Y5S1A0"/>
<dbReference type="Pfam" id="PF01052">
    <property type="entry name" value="FliMN_C"/>
    <property type="match status" value="1"/>
</dbReference>
<dbReference type="InterPro" id="IPR001543">
    <property type="entry name" value="FliN-like_C"/>
</dbReference>
<protein>
    <submittedName>
        <fullName evidence="2">Surface presentation of antigens (SPOA)</fullName>
    </submittedName>
</protein>
<feature type="domain" description="Flagellar motor switch protein FliN-like C-terminal" evidence="1">
    <location>
        <begin position="223"/>
        <end position="287"/>
    </location>
</feature>
<name>A0A1Y5S1A0_9RHOB</name>
<dbReference type="SUPFAM" id="SSF101801">
    <property type="entry name" value="Surface presentation of antigens (SPOA)"/>
    <property type="match status" value="1"/>
</dbReference>
<dbReference type="OrthoDB" id="7824563at2"/>
<accession>A0A1Y5S1A0</accession>
<reference evidence="2 3" key="1">
    <citation type="submission" date="2017-03" db="EMBL/GenBank/DDBJ databases">
        <authorList>
            <person name="Afonso C.L."/>
            <person name="Miller P.J."/>
            <person name="Scott M.A."/>
            <person name="Spackman E."/>
            <person name="Goraichik I."/>
            <person name="Dimitrov K.M."/>
            <person name="Suarez D.L."/>
            <person name="Swayne D.E."/>
        </authorList>
    </citation>
    <scope>NUCLEOTIDE SEQUENCE [LARGE SCALE GENOMIC DNA]</scope>
    <source>
        <strain evidence="2 3">CECT 7639</strain>
    </source>
</reference>
<dbReference type="Gene3D" id="2.30.330.10">
    <property type="entry name" value="SpoA-like"/>
    <property type="match status" value="1"/>
</dbReference>
<evidence type="ECO:0000313" key="2">
    <source>
        <dbReference type="EMBL" id="SLN30038.1"/>
    </source>
</evidence>
<dbReference type="InterPro" id="IPR036429">
    <property type="entry name" value="SpoA-like_sf"/>
</dbReference>
<organism evidence="2 3">
    <name type="scientific">Falsiruegeria litorea R37</name>
    <dbReference type="NCBI Taxonomy" id="1200284"/>
    <lineage>
        <taxon>Bacteria</taxon>
        <taxon>Pseudomonadati</taxon>
        <taxon>Pseudomonadota</taxon>
        <taxon>Alphaproteobacteria</taxon>
        <taxon>Rhodobacterales</taxon>
        <taxon>Roseobacteraceae</taxon>
        <taxon>Falsiruegeria</taxon>
    </lineage>
</organism>
<sequence>MPPNVETETTIQRKLAVARDEGQGAPRSILRAMRLGLARAAADTLDLSMTVIGATQCRRTQDGLQDTVPQDRLYVLMSGPEGLLGAACFDRVCVTSVIQQQTMGTVFSVPEGERAFTGTDAAMIAPLIDAFLPRARDLSEAVLDRLCLDGYQYAIRAEDRRNLILSLEYESFRLFDLTVEIGGGVAQGQITLILPDQPEPADETLDGNSEMSGLEKSFGVMRAELTAVISRVQLPLSAFAGMQPGDLLPLIGDKLDKTEVLTIEGKKIAVGRLGQCRGMRALRLNERLPELEPPNPDAGFSEHGTPETAPLTLVDPDIIEHSSSVEVAADTLDGGDMGRVAGTRPLTETDQNFAHLSPEQAVAEISELAGLPAGSDELDTAG</sequence>
<dbReference type="Proteomes" id="UP000193077">
    <property type="component" value="Unassembled WGS sequence"/>
</dbReference>
<proteinExistence type="predicted"/>
<evidence type="ECO:0000313" key="3">
    <source>
        <dbReference type="Proteomes" id="UP000193077"/>
    </source>
</evidence>
<evidence type="ECO:0000259" key="1">
    <source>
        <dbReference type="Pfam" id="PF01052"/>
    </source>
</evidence>
<dbReference type="EMBL" id="FWFO01000001">
    <property type="protein sequence ID" value="SLN30038.1"/>
    <property type="molecule type" value="Genomic_DNA"/>
</dbReference>